<evidence type="ECO:0000256" key="1">
    <source>
        <dbReference type="ARBA" id="ARBA00004761"/>
    </source>
</evidence>
<accession>A0A1H0GJY4</accession>
<evidence type="ECO:0000313" key="7">
    <source>
        <dbReference type="Proteomes" id="UP000198778"/>
    </source>
</evidence>
<dbReference type="Gene3D" id="3.20.20.70">
    <property type="entry name" value="Aldolase class I"/>
    <property type="match status" value="1"/>
</dbReference>
<dbReference type="AlphaFoldDB" id="A0A1H0GJY4"/>
<dbReference type="STRING" id="745820.SAMN04488053_106138"/>
<dbReference type="InterPro" id="IPR013785">
    <property type="entry name" value="Aldolase_TIM"/>
</dbReference>
<dbReference type="CDD" id="cd00452">
    <property type="entry name" value="KDPG_aldolase"/>
    <property type="match status" value="1"/>
</dbReference>
<dbReference type="Proteomes" id="UP000198778">
    <property type="component" value="Unassembled WGS sequence"/>
</dbReference>
<evidence type="ECO:0000256" key="4">
    <source>
        <dbReference type="ARBA" id="ARBA00023239"/>
    </source>
</evidence>
<organism evidence="6 7">
    <name type="scientific">Alkalicoccus daliensis</name>
    <dbReference type="NCBI Taxonomy" id="745820"/>
    <lineage>
        <taxon>Bacteria</taxon>
        <taxon>Bacillati</taxon>
        <taxon>Bacillota</taxon>
        <taxon>Bacilli</taxon>
        <taxon>Bacillales</taxon>
        <taxon>Bacillaceae</taxon>
        <taxon>Alkalicoccus</taxon>
    </lineage>
</organism>
<gene>
    <name evidence="6" type="ORF">SAMN04488053_106138</name>
</gene>
<evidence type="ECO:0000313" key="6">
    <source>
        <dbReference type="EMBL" id="SDO07164.1"/>
    </source>
</evidence>
<evidence type="ECO:0000256" key="3">
    <source>
        <dbReference type="ARBA" id="ARBA00011233"/>
    </source>
</evidence>
<dbReference type="InterPro" id="IPR000887">
    <property type="entry name" value="Aldlse_KDPG_KHG"/>
</dbReference>
<reference evidence="7" key="1">
    <citation type="submission" date="2016-10" db="EMBL/GenBank/DDBJ databases">
        <authorList>
            <person name="Varghese N."/>
            <person name="Submissions S."/>
        </authorList>
    </citation>
    <scope>NUCLEOTIDE SEQUENCE [LARGE SCALE GENOMIC DNA]</scope>
    <source>
        <strain evidence="7">CGMCC 1.10369</strain>
    </source>
</reference>
<evidence type="ECO:0000256" key="5">
    <source>
        <dbReference type="ARBA" id="ARBA00023277"/>
    </source>
</evidence>
<dbReference type="Pfam" id="PF01081">
    <property type="entry name" value="Aldolase"/>
    <property type="match status" value="1"/>
</dbReference>
<comment type="similarity">
    <text evidence="2">Belongs to the KHG/KDPG aldolase family.</text>
</comment>
<dbReference type="EMBL" id="FNIL01000006">
    <property type="protein sequence ID" value="SDO07164.1"/>
    <property type="molecule type" value="Genomic_DNA"/>
</dbReference>
<keyword evidence="5" id="KW-0119">Carbohydrate metabolism</keyword>
<sequence>MSKLDQLLSSGVVAVVRGVAEDKVPKLTETLIEAGITGIEITLDSDGAYQLIQELSEKHQSDQALIGAGTVLNKEQAEKALDAGAEFIFGPILDKETVEFTKEKGVIVIPGVYTPTEMQQAYQWGADVVKVFPARSLGPNYFKDVNGPLGHIPKMPTGGIDLNNIGAFIQAGAVAAGVGGSLIDKKKIEAGDWDAIKKEAAAYLDEVKKARK</sequence>
<evidence type="ECO:0000256" key="2">
    <source>
        <dbReference type="ARBA" id="ARBA00006906"/>
    </source>
</evidence>
<comment type="pathway">
    <text evidence="1">Carbohydrate acid metabolism.</text>
</comment>
<keyword evidence="7" id="KW-1185">Reference proteome</keyword>
<dbReference type="OrthoDB" id="9802667at2"/>
<comment type="subunit">
    <text evidence="3">Homotrimer.</text>
</comment>
<proteinExistence type="inferred from homology"/>
<dbReference type="SUPFAM" id="SSF51569">
    <property type="entry name" value="Aldolase"/>
    <property type="match status" value="1"/>
</dbReference>
<keyword evidence="4" id="KW-0456">Lyase</keyword>
<dbReference type="PANTHER" id="PTHR30246:SF1">
    <property type="entry name" value="2-DEHYDRO-3-DEOXY-6-PHOSPHOGALACTONATE ALDOLASE-RELATED"/>
    <property type="match status" value="1"/>
</dbReference>
<dbReference type="NCBIfam" id="TIGR01182">
    <property type="entry name" value="eda"/>
    <property type="match status" value="1"/>
</dbReference>
<dbReference type="RefSeq" id="WP_090843040.1">
    <property type="nucleotide sequence ID" value="NZ_FNIL01000006.1"/>
</dbReference>
<dbReference type="GO" id="GO:0016829">
    <property type="term" value="F:lyase activity"/>
    <property type="evidence" value="ECO:0007669"/>
    <property type="project" value="UniProtKB-KW"/>
</dbReference>
<name>A0A1H0GJY4_9BACI</name>
<protein>
    <submittedName>
        <fullName evidence="6">2-keto-3-deoxy-phosphogluconate aldolase</fullName>
    </submittedName>
</protein>
<dbReference type="PANTHER" id="PTHR30246">
    <property type="entry name" value="2-KETO-3-DEOXY-6-PHOSPHOGLUCONATE ALDOLASE"/>
    <property type="match status" value="1"/>
</dbReference>